<dbReference type="EMBL" id="AQHW01000014">
    <property type="protein sequence ID" value="KKB56557.1"/>
    <property type="molecule type" value="Genomic_DNA"/>
</dbReference>
<name>A0A0F5JGH7_9BACT</name>
<dbReference type="InterPro" id="IPR026444">
    <property type="entry name" value="Secre_tail"/>
</dbReference>
<proteinExistence type="predicted"/>
<reference evidence="2 3" key="1">
    <citation type="submission" date="2013-04" db="EMBL/GenBank/DDBJ databases">
        <title>The Genome Sequence of Parabacteroides gordonii DSM 23371.</title>
        <authorList>
            <consortium name="The Broad Institute Genomics Platform"/>
            <person name="Earl A."/>
            <person name="Ward D."/>
            <person name="Feldgarden M."/>
            <person name="Gevers D."/>
            <person name="Martens E."/>
            <person name="Sakamoto M."/>
            <person name="Benno Y."/>
            <person name="Suzuki N."/>
            <person name="Matsunaga N."/>
            <person name="Koshihara K."/>
            <person name="Seki M."/>
            <person name="Komiya H."/>
            <person name="Walker B."/>
            <person name="Young S."/>
            <person name="Zeng Q."/>
            <person name="Gargeya S."/>
            <person name="Fitzgerald M."/>
            <person name="Haas B."/>
            <person name="Abouelleil A."/>
            <person name="Allen A.W."/>
            <person name="Alvarado L."/>
            <person name="Arachchi H.M."/>
            <person name="Berlin A.M."/>
            <person name="Chapman S.B."/>
            <person name="Gainer-Dewar J."/>
            <person name="Goldberg J."/>
            <person name="Griggs A."/>
            <person name="Gujja S."/>
            <person name="Hansen M."/>
            <person name="Howarth C."/>
            <person name="Imamovic A."/>
            <person name="Ireland A."/>
            <person name="Larimer J."/>
            <person name="McCowan C."/>
            <person name="Murphy C."/>
            <person name="Pearson M."/>
            <person name="Poon T.W."/>
            <person name="Priest M."/>
            <person name="Roberts A."/>
            <person name="Saif S."/>
            <person name="Shea T."/>
            <person name="Sisk P."/>
            <person name="Sykes S."/>
            <person name="Wortman J."/>
            <person name="Nusbaum C."/>
            <person name="Birren B."/>
        </authorList>
    </citation>
    <scope>NUCLEOTIDE SEQUENCE [LARGE SCALE GENOMIC DNA]</scope>
    <source>
        <strain evidence="2 3">MS-1</strain>
    </source>
</reference>
<evidence type="ECO:0000313" key="2">
    <source>
        <dbReference type="EMBL" id="KKB56557.1"/>
    </source>
</evidence>
<gene>
    <name evidence="2" type="ORF">HMPREF1536_02193</name>
</gene>
<sequence>MIRKLALFILPVLLCCMSSWGQNVQWVYNDKALEEGAEVTVTEYDPVMGQMLLELGIRNNTDKQLKVSVSKDNLELAEGGAVQLCVGTTCYPGSVVKSDEFTLEPNEMNTSFHANYLILDESKYGNSTVIFKLLSGDESISVKVHFNYSGTVANEKIGLDADWKIYASAGRIYVKAPDAEDMDLRIVNMNGISVYEQPLSSNADISSPVLANGIYVVALYQGGKVITSRKVSVR</sequence>
<organism evidence="2 3">
    <name type="scientific">Parabacteroides gordonii MS-1 = DSM 23371</name>
    <dbReference type="NCBI Taxonomy" id="1203610"/>
    <lineage>
        <taxon>Bacteria</taxon>
        <taxon>Pseudomonadati</taxon>
        <taxon>Bacteroidota</taxon>
        <taxon>Bacteroidia</taxon>
        <taxon>Bacteroidales</taxon>
        <taxon>Tannerellaceae</taxon>
        <taxon>Parabacteroides</taxon>
    </lineage>
</organism>
<dbReference type="AlphaFoldDB" id="A0A0F5JGH7"/>
<dbReference type="NCBIfam" id="TIGR04183">
    <property type="entry name" value="Por_Secre_tail"/>
    <property type="match status" value="1"/>
</dbReference>
<dbReference type="RefSeq" id="WP_028728868.1">
    <property type="nucleotide sequence ID" value="NZ_AUAE01000040.1"/>
</dbReference>
<dbReference type="PATRIC" id="fig|1203610.3.peg.2250"/>
<dbReference type="Proteomes" id="UP000033035">
    <property type="component" value="Unassembled WGS sequence"/>
</dbReference>
<keyword evidence="3" id="KW-1185">Reference proteome</keyword>
<evidence type="ECO:0000313" key="3">
    <source>
        <dbReference type="Proteomes" id="UP000033035"/>
    </source>
</evidence>
<accession>A0A0F5JGH7</accession>
<feature type="chain" id="PRO_5002489312" evidence="1">
    <location>
        <begin position="22"/>
        <end position="234"/>
    </location>
</feature>
<keyword evidence="1" id="KW-0732">Signal</keyword>
<dbReference type="STRING" id="1203610.HMPREF1536_02193"/>
<evidence type="ECO:0000256" key="1">
    <source>
        <dbReference type="SAM" id="SignalP"/>
    </source>
</evidence>
<feature type="signal peptide" evidence="1">
    <location>
        <begin position="1"/>
        <end position="21"/>
    </location>
</feature>
<protein>
    <submittedName>
        <fullName evidence="2">Por secretion system C-terminal sorting domain-containing protein</fullName>
    </submittedName>
</protein>
<dbReference type="HOGENOM" id="CLU_1184130_0_0_10"/>
<comment type="caution">
    <text evidence="2">The sequence shown here is derived from an EMBL/GenBank/DDBJ whole genome shotgun (WGS) entry which is preliminary data.</text>
</comment>